<dbReference type="RefSeq" id="WP_226580762.1">
    <property type="nucleotide sequence ID" value="NZ_BLAY01000039.1"/>
</dbReference>
<keyword evidence="3" id="KW-1185">Reference proteome</keyword>
<comment type="caution">
    <text evidence="2">The sequence shown here is derived from an EMBL/GenBank/DDBJ whole genome shotgun (WGS) entry which is preliminary data.</text>
</comment>
<dbReference type="GO" id="GO:0003677">
    <property type="term" value="F:DNA binding"/>
    <property type="evidence" value="ECO:0007669"/>
    <property type="project" value="InterPro"/>
</dbReference>
<dbReference type="Pfam" id="PF12728">
    <property type="entry name" value="HTH_17"/>
    <property type="match status" value="1"/>
</dbReference>
<organism evidence="2 3">
    <name type="scientific">Microseira wollei NIES-4236</name>
    <dbReference type="NCBI Taxonomy" id="2530354"/>
    <lineage>
        <taxon>Bacteria</taxon>
        <taxon>Bacillati</taxon>
        <taxon>Cyanobacteriota</taxon>
        <taxon>Cyanophyceae</taxon>
        <taxon>Oscillatoriophycideae</taxon>
        <taxon>Aerosakkonematales</taxon>
        <taxon>Aerosakkonemataceae</taxon>
        <taxon>Microseira</taxon>
    </lineage>
</organism>
<accession>A0AAV3X8F9</accession>
<dbReference type="EMBL" id="BLAY01000039">
    <property type="protein sequence ID" value="GET38120.1"/>
    <property type="molecule type" value="Genomic_DNA"/>
</dbReference>
<feature type="domain" description="Helix-turn-helix" evidence="1">
    <location>
        <begin position="76"/>
        <end position="124"/>
    </location>
</feature>
<proteinExistence type="predicted"/>
<dbReference type="AlphaFoldDB" id="A0AAV3X8F9"/>
<dbReference type="InterPro" id="IPR041657">
    <property type="entry name" value="HTH_17"/>
</dbReference>
<dbReference type="InterPro" id="IPR009061">
    <property type="entry name" value="DNA-bd_dom_put_sf"/>
</dbReference>
<dbReference type="NCBIfam" id="TIGR01764">
    <property type="entry name" value="excise"/>
    <property type="match status" value="1"/>
</dbReference>
<protein>
    <recommendedName>
        <fullName evidence="1">Helix-turn-helix domain-containing protein</fullName>
    </recommendedName>
</protein>
<dbReference type="InterPro" id="IPR010093">
    <property type="entry name" value="SinI_DNA-bd"/>
</dbReference>
<reference evidence="2" key="1">
    <citation type="submission" date="2019-10" db="EMBL/GenBank/DDBJ databases">
        <title>Draft genome sequece of Microseira wollei NIES-4236.</title>
        <authorList>
            <person name="Yamaguchi H."/>
            <person name="Suzuki S."/>
            <person name="Kawachi M."/>
        </authorList>
    </citation>
    <scope>NUCLEOTIDE SEQUENCE</scope>
    <source>
        <strain evidence="2">NIES-4236</strain>
    </source>
</reference>
<evidence type="ECO:0000313" key="2">
    <source>
        <dbReference type="EMBL" id="GET38120.1"/>
    </source>
</evidence>
<dbReference type="Proteomes" id="UP001050975">
    <property type="component" value="Unassembled WGS sequence"/>
</dbReference>
<gene>
    <name evidence="2" type="ORF">MiSe_28740</name>
</gene>
<sequence>MLKQKLPLESIIQPQETELIAQLERVLSLEGSQGKLVGINGEEVLIPESVYTVLRQVVRAMASGQAITLVPHNRELTTQEAADILNVSRPFLIKLLEQGEIPHIKVGKHRRIRFQDLMAYKEQRDNKRSKLLDSLIQMSQEAGFYE</sequence>
<dbReference type="SUPFAM" id="SSF46955">
    <property type="entry name" value="Putative DNA-binding domain"/>
    <property type="match status" value="1"/>
</dbReference>
<evidence type="ECO:0000259" key="1">
    <source>
        <dbReference type="Pfam" id="PF12728"/>
    </source>
</evidence>
<evidence type="ECO:0000313" key="3">
    <source>
        <dbReference type="Proteomes" id="UP001050975"/>
    </source>
</evidence>
<name>A0AAV3X8F9_9CYAN</name>